<dbReference type="KEGG" id="fas:105274271"/>
<organism evidence="5">
    <name type="scientific">Fopius arisanus</name>
    <dbReference type="NCBI Taxonomy" id="64838"/>
    <lineage>
        <taxon>Eukaryota</taxon>
        <taxon>Metazoa</taxon>
        <taxon>Ecdysozoa</taxon>
        <taxon>Arthropoda</taxon>
        <taxon>Hexapoda</taxon>
        <taxon>Insecta</taxon>
        <taxon>Pterygota</taxon>
        <taxon>Neoptera</taxon>
        <taxon>Endopterygota</taxon>
        <taxon>Hymenoptera</taxon>
        <taxon>Apocrita</taxon>
        <taxon>Ichneumonoidea</taxon>
        <taxon>Braconidae</taxon>
        <taxon>Opiinae</taxon>
        <taxon>Fopius</taxon>
    </lineage>
</organism>
<evidence type="ECO:0000259" key="4">
    <source>
        <dbReference type="Pfam" id="PF16041"/>
    </source>
</evidence>
<evidence type="ECO:0000256" key="2">
    <source>
        <dbReference type="SAM" id="Phobius"/>
    </source>
</evidence>
<keyword evidence="7" id="KW-1185">Reference proteome</keyword>
<dbReference type="Pfam" id="PF16040">
    <property type="entry name" value="APD1-4_N"/>
    <property type="match status" value="1"/>
</dbReference>
<sequence>MATTPLTMEIMDDGRRPIDWAPRKLECSGPLRLARLCILGMLLPAILVAGPVYLRYKVYSEQLYPLAATDQRLIDGKISTTWCQRQVVKVNTTFNAYLINGDPQMKVETTPVSMTRHLVLEDDMKEYWGFYLLKGSSVTVSTCVRWPGASLTIIRGHKHLHECAFIGDDSSEELEELLEIAEEQGLLNGTGYPLNQKTDGPSNEPDKMKKADQDVQFHHKGNAPHSNGTLPRLMSGHHYTSHELGAKEMRHILTNLFAKTLVAKNKQKENPHHHYEGVYREDDNIEKPPPAHPDEFLWDLETVEKLFPRKTATTSAPTTTESSTETMTSPESLQVGETIKGPGAPRTASSEVLEDVLKRIDALGDRGKRVLEQLSLNLRERQMNENKGNEPNKIIETKREKRQLVLSSASLVDELTRHDAEEDLAVEKEDLHPDGIAEDRGTVNESTLNDRSKSEFWSSFSSSEERLMECKGLILNLPLTPHHQCTPKYEKEHVKAAIANTVTYRVPVDGYYFFVFNSENELQANYVRVKFDLVKTYYNTSNPVAACQNTTHECSLPFNFFSWERTVLELPFSGNDSQWNEEYIVVSQCEPRTAIYLLCMITVPLLILLFAFQ</sequence>
<feature type="region of interest" description="Disordered" evidence="1">
    <location>
        <begin position="188"/>
        <end position="209"/>
    </location>
</feature>
<dbReference type="PANTHER" id="PTHR39077:SF1">
    <property type="entry name" value="E3 UBIQUITIN-PROTEIN LIGASE APD1-4 MIDDLE DOMAIN-CONTAINING PROTEIN"/>
    <property type="match status" value="1"/>
</dbReference>
<feature type="transmembrane region" description="Helical" evidence="2">
    <location>
        <begin position="33"/>
        <end position="54"/>
    </location>
</feature>
<keyword evidence="2" id="KW-1133">Transmembrane helix</keyword>
<evidence type="ECO:0000313" key="6">
    <source>
        <dbReference type="EMBL" id="JAG84911.1"/>
    </source>
</evidence>
<gene>
    <name evidence="5" type="primary">NAB6_1</name>
    <name evidence="8" type="synonym">LOC105274271</name>
    <name evidence="6" type="synonym">NAB6_2</name>
    <name evidence="6" type="ORF">g.28664</name>
    <name evidence="5" type="ORF">g.28666</name>
</gene>
<keyword evidence="2" id="KW-0472">Membrane</keyword>
<name>A0A0C9QK08_9HYME</name>
<accession>A0A0C9QK08</accession>
<dbReference type="AlphaFoldDB" id="A0A0C9QK08"/>
<dbReference type="InterPro" id="IPR032008">
    <property type="entry name" value="APD1-4_N"/>
</dbReference>
<evidence type="ECO:0000313" key="8">
    <source>
        <dbReference type="RefSeq" id="XP_011315515.1"/>
    </source>
</evidence>
<dbReference type="RefSeq" id="XP_011315515.1">
    <property type="nucleotide sequence ID" value="XM_011317213.1"/>
</dbReference>
<feature type="region of interest" description="Disordered" evidence="1">
    <location>
        <begin position="311"/>
        <end position="347"/>
    </location>
</feature>
<dbReference type="Pfam" id="PF16041">
    <property type="entry name" value="APD1-4_M"/>
    <property type="match status" value="1"/>
</dbReference>
<dbReference type="PANTHER" id="PTHR39077">
    <property type="entry name" value="DUF4793 DOMAIN-CONTAINING PROTEIN"/>
    <property type="match status" value="1"/>
</dbReference>
<feature type="domain" description="E3 ubiquitin-protein ligase APD1-4 N-terminal" evidence="3">
    <location>
        <begin position="91"/>
        <end position="160"/>
    </location>
</feature>
<keyword evidence="2" id="KW-0812">Transmembrane</keyword>
<evidence type="ECO:0000313" key="5">
    <source>
        <dbReference type="EMBL" id="JAG84910.1"/>
    </source>
</evidence>
<evidence type="ECO:0000259" key="3">
    <source>
        <dbReference type="Pfam" id="PF16040"/>
    </source>
</evidence>
<dbReference type="GeneID" id="105274271"/>
<evidence type="ECO:0000313" key="7">
    <source>
        <dbReference type="Proteomes" id="UP000694866"/>
    </source>
</evidence>
<reference evidence="8" key="2">
    <citation type="submission" date="2025-04" db="UniProtKB">
        <authorList>
            <consortium name="RefSeq"/>
        </authorList>
    </citation>
    <scope>IDENTIFICATION</scope>
</reference>
<reference evidence="5" key="1">
    <citation type="submission" date="2015-01" db="EMBL/GenBank/DDBJ databases">
        <title>Transcriptome Assembly of Fopius arisanus.</title>
        <authorList>
            <person name="Geib S."/>
        </authorList>
    </citation>
    <scope>NUCLEOTIDE SEQUENCE</scope>
</reference>
<dbReference type="EMBL" id="GBYB01015144">
    <property type="protein sequence ID" value="JAG84911.1"/>
    <property type="molecule type" value="Transcribed_RNA"/>
</dbReference>
<dbReference type="OrthoDB" id="6435218at2759"/>
<protein>
    <submittedName>
        <fullName evidence="5">NAB6_1 protein</fullName>
    </submittedName>
    <submittedName>
        <fullName evidence="6">NAB6_2 protein</fullName>
    </submittedName>
</protein>
<feature type="transmembrane region" description="Helical" evidence="2">
    <location>
        <begin position="594"/>
        <end position="612"/>
    </location>
</feature>
<dbReference type="EMBL" id="GBYB01015143">
    <property type="protein sequence ID" value="JAG84910.1"/>
    <property type="molecule type" value="Transcribed_RNA"/>
</dbReference>
<evidence type="ECO:0000256" key="1">
    <source>
        <dbReference type="SAM" id="MobiDB-lite"/>
    </source>
</evidence>
<feature type="domain" description="E3 ubiquitin-protein ligase APD1-4 middle" evidence="4">
    <location>
        <begin position="502"/>
        <end position="610"/>
    </location>
</feature>
<dbReference type="InterPro" id="IPR032010">
    <property type="entry name" value="APD1-4_M"/>
</dbReference>
<proteinExistence type="predicted"/>
<dbReference type="Proteomes" id="UP000694866">
    <property type="component" value="Unplaced"/>
</dbReference>
<feature type="compositionally biased region" description="Low complexity" evidence="1">
    <location>
        <begin position="311"/>
        <end position="332"/>
    </location>
</feature>
<accession>A0A9R1TTU8</accession>